<name>A0AAN3AD45_BACO1</name>
<reference evidence="1 2" key="1">
    <citation type="submission" date="2007-03" db="EMBL/GenBank/DDBJ databases">
        <authorList>
            <person name="Fulton L."/>
            <person name="Clifton S."/>
            <person name="Fulton B."/>
            <person name="Xu J."/>
            <person name="Minx P."/>
            <person name="Pepin K.H."/>
            <person name="Johnson M."/>
            <person name="Thiruvilangam P."/>
            <person name="Bhonagiri V."/>
            <person name="Nash W.E."/>
            <person name="Mardis E.R."/>
            <person name="Wilson R.K."/>
        </authorList>
    </citation>
    <scope>NUCLEOTIDE SEQUENCE [LARGE SCALE GENOMIC DNA]</scope>
    <source>
        <strain evidence="2">ATCC 8483 / DSM 1896 / JCM 5824 / BCRC 10623 / CCUG 4943 / NCTC 11153</strain>
    </source>
</reference>
<evidence type="ECO:0000313" key="1">
    <source>
        <dbReference type="EMBL" id="EDO14035.1"/>
    </source>
</evidence>
<dbReference type="Proteomes" id="UP000005475">
    <property type="component" value="Unassembled WGS sequence"/>
</dbReference>
<organism evidence="1 2">
    <name type="scientific">Bacteroides ovatus (strain ATCC 8483 / DSM 1896 / JCM 5824 / BCRC 10623 / CCUG 4943 / NCTC 11153)</name>
    <dbReference type="NCBI Taxonomy" id="411476"/>
    <lineage>
        <taxon>Bacteria</taxon>
        <taxon>Pseudomonadati</taxon>
        <taxon>Bacteroidota</taxon>
        <taxon>Bacteroidia</taxon>
        <taxon>Bacteroidales</taxon>
        <taxon>Bacteroidaceae</taxon>
        <taxon>Bacteroides</taxon>
    </lineage>
</organism>
<evidence type="ECO:0000313" key="2">
    <source>
        <dbReference type="Proteomes" id="UP000005475"/>
    </source>
</evidence>
<reference evidence="2" key="2">
    <citation type="submission" date="2007-04" db="EMBL/GenBank/DDBJ databases">
        <title>Draft genome sequence of Bacteroides ovatus (ATCC 8483).</title>
        <authorList>
            <person name="Sudarsanam P."/>
            <person name="Ley R."/>
            <person name="Guruge J."/>
            <person name="Turnbaugh P.J."/>
            <person name="Mahowald M."/>
            <person name="Liep D."/>
            <person name="Gordon J."/>
        </authorList>
    </citation>
    <scope>NUCLEOTIDE SEQUENCE [LARGE SCALE GENOMIC DNA]</scope>
    <source>
        <strain evidence="2">ATCC 8483 / DSM 1896 / JCM 5824 / BCRC 10623 / CCUG 4943 / NCTC 11153</strain>
    </source>
</reference>
<dbReference type="EMBL" id="AAXF02000029">
    <property type="protein sequence ID" value="EDO14035.1"/>
    <property type="molecule type" value="Genomic_DNA"/>
</dbReference>
<gene>
    <name evidence="1" type="ORF">BACOVA_00230</name>
</gene>
<dbReference type="AlphaFoldDB" id="A0AAN3AD45"/>
<proteinExistence type="predicted"/>
<protein>
    <submittedName>
        <fullName evidence="1">Uncharacterized protein</fullName>
    </submittedName>
</protein>
<accession>A0AAN3AD45</accession>
<sequence length="71" mass="8205">MKNNIFKFLVFGMVLFMTPVTILSQIIERKRPVEWSKLIEGARFMDRFLPMKGNILSSDTWGGNLCHPSIC</sequence>
<comment type="caution">
    <text evidence="1">The sequence shown here is derived from an EMBL/GenBank/DDBJ whole genome shotgun (WGS) entry which is preliminary data.</text>
</comment>